<evidence type="ECO:0000256" key="8">
    <source>
        <dbReference type="ARBA" id="ARBA00022884"/>
    </source>
</evidence>
<dbReference type="Pfam" id="PF02272">
    <property type="entry name" value="DHHA1"/>
    <property type="match status" value="1"/>
</dbReference>
<evidence type="ECO:0000256" key="6">
    <source>
        <dbReference type="ARBA" id="ARBA00022833"/>
    </source>
</evidence>
<keyword evidence="10 11" id="KW-0030">Aminoacyl-tRNA synthetase</keyword>
<feature type="binding site" evidence="11">
    <location>
        <position position="669"/>
    </location>
    <ligand>
        <name>Zn(2+)</name>
        <dbReference type="ChEBI" id="CHEBI:29105"/>
    </ligand>
</feature>
<evidence type="ECO:0000256" key="1">
    <source>
        <dbReference type="ARBA" id="ARBA00008226"/>
    </source>
</evidence>
<reference evidence="14 15" key="1">
    <citation type="journal article" date="2018" name="Parasitology">
        <title>The reduced genome of Candidatus Kinetoplastibacterium sorsogonicusi, the endosymbiont of Kentomonas sorsogonicus (Trypanosomatidae): loss of the haem-synthesis pathway.</title>
        <authorList>
            <person name="Silva F.M."/>
            <person name="Kostygov A.Y."/>
            <person name="Spodareva V.V."/>
            <person name="Butenko A."/>
            <person name="Tossou R."/>
            <person name="Lukes J."/>
            <person name="Yurchenko V."/>
            <person name="Alves J.M.P."/>
        </authorList>
    </citation>
    <scope>NUCLEOTIDE SEQUENCE [LARGE SCALE GENOMIC DNA]</scope>
    <source>
        <strain evidence="14 15">MF-08</strain>
    </source>
</reference>
<dbReference type="Pfam" id="PF01411">
    <property type="entry name" value="tRNA-synt_2c"/>
    <property type="match status" value="1"/>
</dbReference>
<dbReference type="InterPro" id="IPR050058">
    <property type="entry name" value="Ala-tRNA_ligase"/>
</dbReference>
<dbReference type="GO" id="GO:0002161">
    <property type="term" value="F:aminoacyl-tRNA deacylase activity"/>
    <property type="evidence" value="ECO:0007669"/>
    <property type="project" value="TreeGrafter"/>
</dbReference>
<dbReference type="Gene3D" id="3.30.54.20">
    <property type="match status" value="1"/>
</dbReference>
<keyword evidence="15" id="KW-1185">Reference proteome</keyword>
<dbReference type="PRINTS" id="PR00980">
    <property type="entry name" value="TRNASYNTHALA"/>
</dbReference>
<feature type="binding site" evidence="11">
    <location>
        <position position="564"/>
    </location>
    <ligand>
        <name>Zn(2+)</name>
        <dbReference type="ChEBI" id="CHEBI:29105"/>
    </ligand>
</feature>
<dbReference type="InterPro" id="IPR012947">
    <property type="entry name" value="tRNA_SAD"/>
</dbReference>
<dbReference type="Gene3D" id="6.10.250.550">
    <property type="match status" value="1"/>
</dbReference>
<evidence type="ECO:0000256" key="11">
    <source>
        <dbReference type="HAMAP-Rule" id="MF_00036"/>
    </source>
</evidence>
<comment type="cofactor">
    <cofactor evidence="11">
        <name>Zn(2+)</name>
        <dbReference type="ChEBI" id="CHEBI:29105"/>
    </cofactor>
    <text evidence="11">Binds 1 zinc ion per subunit.</text>
</comment>
<keyword evidence="7 11" id="KW-0067">ATP-binding</keyword>
<dbReference type="GO" id="GO:0005829">
    <property type="term" value="C:cytosol"/>
    <property type="evidence" value="ECO:0007669"/>
    <property type="project" value="TreeGrafter"/>
</dbReference>
<dbReference type="InterPro" id="IPR045864">
    <property type="entry name" value="aa-tRNA-synth_II/BPL/LPL"/>
</dbReference>
<dbReference type="InterPro" id="IPR009000">
    <property type="entry name" value="Transl_B-barrel_sf"/>
</dbReference>
<dbReference type="SUPFAM" id="SSF55186">
    <property type="entry name" value="ThrRS/AlaRS common domain"/>
    <property type="match status" value="1"/>
</dbReference>
<dbReference type="Pfam" id="PF07973">
    <property type="entry name" value="tRNA_SAD"/>
    <property type="match status" value="1"/>
</dbReference>
<name>A0A3Q8ERE1_9PROT</name>
<feature type="binding site" evidence="11">
    <location>
        <position position="568"/>
    </location>
    <ligand>
        <name>Zn(2+)</name>
        <dbReference type="ChEBI" id="CHEBI:29105"/>
    </ligand>
</feature>
<dbReference type="PANTHER" id="PTHR11777">
    <property type="entry name" value="ALANYL-TRNA SYNTHETASE"/>
    <property type="match status" value="1"/>
</dbReference>
<evidence type="ECO:0000256" key="5">
    <source>
        <dbReference type="ARBA" id="ARBA00022741"/>
    </source>
</evidence>
<dbReference type="Gene3D" id="3.10.310.40">
    <property type="match status" value="1"/>
</dbReference>
<dbReference type="InterPro" id="IPR002318">
    <property type="entry name" value="Ala-tRNA-lgiase_IIc"/>
</dbReference>
<dbReference type="SMART" id="SM00863">
    <property type="entry name" value="tRNA_SAD"/>
    <property type="match status" value="1"/>
</dbReference>
<accession>A0A3Q8ERE1</accession>
<evidence type="ECO:0000259" key="13">
    <source>
        <dbReference type="PROSITE" id="PS50860"/>
    </source>
</evidence>
<dbReference type="AlphaFoldDB" id="A0A3Q8ERE1"/>
<dbReference type="NCBIfam" id="TIGR00344">
    <property type="entry name" value="alaS"/>
    <property type="match status" value="1"/>
</dbReference>
<protein>
    <recommendedName>
        <fullName evidence="11">Alanine--tRNA ligase</fullName>
        <ecNumber evidence="11">6.1.1.7</ecNumber>
    </recommendedName>
    <alternativeName>
        <fullName evidence="11">Alanyl-tRNA synthetase</fullName>
        <shortName evidence="11">AlaRS</shortName>
    </alternativeName>
</protein>
<dbReference type="PANTHER" id="PTHR11777:SF9">
    <property type="entry name" value="ALANINE--TRNA LIGASE, CYTOPLASMIC"/>
    <property type="match status" value="1"/>
</dbReference>
<comment type="subcellular location">
    <subcellularLocation>
        <location evidence="11">Cytoplasm</location>
    </subcellularLocation>
</comment>
<dbReference type="GO" id="GO:0004813">
    <property type="term" value="F:alanine-tRNA ligase activity"/>
    <property type="evidence" value="ECO:0007669"/>
    <property type="project" value="UniProtKB-UniRule"/>
</dbReference>
<dbReference type="InterPro" id="IPR003156">
    <property type="entry name" value="DHHA1_dom"/>
</dbReference>
<comment type="similarity">
    <text evidence="1 11">Belongs to the class-II aminoacyl-tRNA synthetase family.</text>
</comment>
<dbReference type="HAMAP" id="MF_00036_B">
    <property type="entry name" value="Ala_tRNA_synth_B"/>
    <property type="match status" value="1"/>
</dbReference>
<gene>
    <name evidence="11 14" type="primary">alaS</name>
    <name evidence="14" type="ORF">CKSOR_00385</name>
</gene>
<dbReference type="FunFam" id="3.30.930.10:FF:000004">
    <property type="entry name" value="Alanine--tRNA ligase"/>
    <property type="match status" value="1"/>
</dbReference>
<dbReference type="InterPro" id="IPR018165">
    <property type="entry name" value="Ala-tRNA-synth_IIc_core"/>
</dbReference>
<dbReference type="InterPro" id="IPR023033">
    <property type="entry name" value="Ala_tRNA_ligase_euk/bac"/>
</dbReference>
<keyword evidence="8 11" id="KW-0694">RNA-binding</keyword>
<evidence type="ECO:0000313" key="14">
    <source>
        <dbReference type="EMBL" id="AWD32502.1"/>
    </source>
</evidence>
<comment type="catalytic activity">
    <reaction evidence="11">
        <text>tRNA(Ala) + L-alanine + ATP = L-alanyl-tRNA(Ala) + AMP + diphosphate</text>
        <dbReference type="Rhea" id="RHEA:12540"/>
        <dbReference type="Rhea" id="RHEA-COMP:9657"/>
        <dbReference type="Rhea" id="RHEA-COMP:9923"/>
        <dbReference type="ChEBI" id="CHEBI:30616"/>
        <dbReference type="ChEBI" id="CHEBI:33019"/>
        <dbReference type="ChEBI" id="CHEBI:57972"/>
        <dbReference type="ChEBI" id="CHEBI:78442"/>
        <dbReference type="ChEBI" id="CHEBI:78497"/>
        <dbReference type="ChEBI" id="CHEBI:456215"/>
        <dbReference type="EC" id="6.1.1.7"/>
    </reaction>
</comment>
<keyword evidence="3 11" id="KW-0436">Ligase</keyword>
<keyword evidence="11" id="KW-0963">Cytoplasm</keyword>
<evidence type="ECO:0000313" key="15">
    <source>
        <dbReference type="Proteomes" id="UP000266796"/>
    </source>
</evidence>
<dbReference type="InterPro" id="IPR018162">
    <property type="entry name" value="Ala-tRNA-ligase_IIc_anticod-bd"/>
</dbReference>
<dbReference type="CDD" id="cd00673">
    <property type="entry name" value="AlaRS_core"/>
    <property type="match status" value="1"/>
</dbReference>
<dbReference type="Gene3D" id="2.40.30.130">
    <property type="match status" value="1"/>
</dbReference>
<proteinExistence type="inferred from homology"/>
<dbReference type="PROSITE" id="PS50860">
    <property type="entry name" value="AA_TRNA_LIGASE_II_ALA"/>
    <property type="match status" value="1"/>
</dbReference>
<dbReference type="SUPFAM" id="SSF50447">
    <property type="entry name" value="Translation proteins"/>
    <property type="match status" value="1"/>
</dbReference>
<dbReference type="OrthoDB" id="9803884at2"/>
<dbReference type="GO" id="GO:0006419">
    <property type="term" value="P:alanyl-tRNA aminoacylation"/>
    <property type="evidence" value="ECO:0007669"/>
    <property type="project" value="UniProtKB-UniRule"/>
</dbReference>
<dbReference type="InterPro" id="IPR018164">
    <property type="entry name" value="Ala-tRNA-synth_IIc_N"/>
</dbReference>
<comment type="domain">
    <text evidence="11">Consists of three domains; the N-terminal catalytic domain, the editing domain and the C-terminal C-Ala domain. The editing domain removes incorrectly charged amino acids, while the C-Ala domain, along with tRNA(Ala), serves as a bridge to cooperatively bring together the editing and aminoacylation centers thus stimulating deacylation of misacylated tRNAs.</text>
</comment>
<keyword evidence="4 11" id="KW-0479">Metal-binding</keyword>
<feature type="binding site" evidence="11">
    <location>
        <position position="665"/>
    </location>
    <ligand>
        <name>Zn(2+)</name>
        <dbReference type="ChEBI" id="CHEBI:29105"/>
    </ligand>
</feature>
<dbReference type="EC" id="6.1.1.7" evidence="11"/>
<dbReference type="RefSeq" id="WP_108673909.1">
    <property type="nucleotide sequence ID" value="NZ_CP025628.1"/>
</dbReference>
<evidence type="ECO:0000256" key="2">
    <source>
        <dbReference type="ARBA" id="ARBA00022555"/>
    </source>
</evidence>
<evidence type="ECO:0000256" key="3">
    <source>
        <dbReference type="ARBA" id="ARBA00022598"/>
    </source>
</evidence>
<dbReference type="SUPFAM" id="SSF55681">
    <property type="entry name" value="Class II aaRS and biotin synthetases"/>
    <property type="match status" value="1"/>
</dbReference>
<dbReference type="FunFam" id="3.30.980.10:FF:000004">
    <property type="entry name" value="Alanine--tRNA ligase, cytoplasmic"/>
    <property type="match status" value="1"/>
</dbReference>
<evidence type="ECO:0000256" key="9">
    <source>
        <dbReference type="ARBA" id="ARBA00022917"/>
    </source>
</evidence>
<sequence>MKSSHIRKEFLRFFESKKHICIPSSSLIPNNDTSILFTNAGMVQFKDIFTGKKNINSKRVTTIQKCLRAGGKHNDLENVGYTNRHHTFFEMLGNFSFGDYFKQDAIIYAWKLLTEIFHIDANKLYVTVYYEDDEAFNIWHKIIGLNDNRIIKIKDKNNQKYNSDNFWQMSDTGPCGPSSEIFYDYGPSIHGELPGSENDNGGRYVEIWNLVFMQFDMSIDRKLHKLPRPCVDTGMGLERISAVLQNVYSNYETDLFKNIINYSKKILDVRNNNNINSLQVIADHIRSSAFMIADNIMPSNEGRGYVLRRIIRRALRHAYKLGNKTSFFYKLVPILLNDMGKFYNELIKNQDKISKIIQEEENKFSHTLEHGIKLLDFELNKLENNKILDGNIAFLLYDTYGFPLDLTEDICKEYNISVDKKQFDITMQKQKTLSRSNSKFNTLINISYTGPKTIFNGYKNFENKNSKILDIYVNGIKTNYVSCNNENVMIILDITPFYAESGGQVGDTGVLSFKENKFVVLETKIINNGTFVHYGFVESGIISIGDLVNAKININNRKAISSNHSATHLLHQALCNILNNEIQQKGSYIDAEKLRFDFKYDINLTEEQIQSIEFLVNREIISNSIVYENQLPYQEAIDIGAKHLSIESYENIVRVISIGFSKELCGGTHVMRTGDIGLFKIISETSISSGIRRLEAYTGYKALNYVNHNLKILKESAYILNTNANIIIDKILKIKNDIKSLEKENFQLTQKNLINISNKLLFKCKNFKDISILIETIDDEVNNQQLKIILDNIKMHKIDTIIVLISLSKIDFIISIPKKMINLITAKELINKLVIKTDGKGGGNNEFAMGSGKKIDNLDIILIEIQDFIYERIKNKY</sequence>
<keyword evidence="6 11" id="KW-0862">Zinc</keyword>
<dbReference type="FunFam" id="3.10.310.40:FF:000001">
    <property type="entry name" value="Alanine--tRNA ligase"/>
    <property type="match status" value="1"/>
</dbReference>
<dbReference type="SUPFAM" id="SSF101353">
    <property type="entry name" value="Putative anticodon-binding domain of alanyl-tRNA synthetase (AlaRS)"/>
    <property type="match status" value="1"/>
</dbReference>
<evidence type="ECO:0000256" key="4">
    <source>
        <dbReference type="ARBA" id="ARBA00022723"/>
    </source>
</evidence>
<dbReference type="GO" id="GO:0045892">
    <property type="term" value="P:negative regulation of DNA-templated transcription"/>
    <property type="evidence" value="ECO:0007669"/>
    <property type="project" value="TreeGrafter"/>
</dbReference>
<keyword evidence="12" id="KW-0175">Coiled coil</keyword>
<dbReference type="GO" id="GO:0000049">
    <property type="term" value="F:tRNA binding"/>
    <property type="evidence" value="ECO:0007669"/>
    <property type="project" value="UniProtKB-KW"/>
</dbReference>
<dbReference type="GO" id="GO:0005524">
    <property type="term" value="F:ATP binding"/>
    <property type="evidence" value="ECO:0007669"/>
    <property type="project" value="UniProtKB-UniRule"/>
</dbReference>
<feature type="domain" description="Alanyl-transfer RNA synthetases family profile" evidence="13">
    <location>
        <begin position="1"/>
        <end position="708"/>
    </location>
</feature>
<dbReference type="Proteomes" id="UP000266796">
    <property type="component" value="Chromosome"/>
</dbReference>
<feature type="coiled-coil region" evidence="12">
    <location>
        <begin position="724"/>
        <end position="751"/>
    </location>
</feature>
<evidence type="ECO:0000256" key="12">
    <source>
        <dbReference type="SAM" id="Coils"/>
    </source>
</evidence>
<dbReference type="Gene3D" id="3.30.980.10">
    <property type="entry name" value="Threonyl-trna Synthetase, Chain A, domain 2"/>
    <property type="match status" value="1"/>
</dbReference>
<evidence type="ECO:0000256" key="7">
    <source>
        <dbReference type="ARBA" id="ARBA00022840"/>
    </source>
</evidence>
<dbReference type="GO" id="GO:0008270">
    <property type="term" value="F:zinc ion binding"/>
    <property type="evidence" value="ECO:0007669"/>
    <property type="project" value="UniProtKB-UniRule"/>
</dbReference>
<dbReference type="InterPro" id="IPR018163">
    <property type="entry name" value="Thr/Ala-tRNA-synth_IIc_edit"/>
</dbReference>
<keyword evidence="5 11" id="KW-0547">Nucleotide-binding</keyword>
<comment type="function">
    <text evidence="11">Catalyzes the attachment of alanine to tRNA(Ala) in a two-step reaction: alanine is first activated by ATP to form Ala-AMP and then transferred to the acceptor end of tRNA(Ala). Also edits incorrectly charged Ser-tRNA(Ala) and Gly-tRNA(Ala) via its editing domain.</text>
</comment>
<dbReference type="Gene3D" id="3.30.930.10">
    <property type="entry name" value="Bira Bifunctional Protein, Domain 2"/>
    <property type="match status" value="1"/>
</dbReference>
<evidence type="ECO:0000256" key="10">
    <source>
        <dbReference type="ARBA" id="ARBA00023146"/>
    </source>
</evidence>
<keyword evidence="9 11" id="KW-0648">Protein biosynthesis</keyword>
<dbReference type="KEGG" id="kso:CKSOR_00385"/>
<dbReference type="EMBL" id="CP025628">
    <property type="protein sequence ID" value="AWD32502.1"/>
    <property type="molecule type" value="Genomic_DNA"/>
</dbReference>
<organism evidence="14 15">
    <name type="scientific">Candidatus Kinetoplastidibacterium kentomonadis</name>
    <dbReference type="NCBI Taxonomy" id="1576550"/>
    <lineage>
        <taxon>Bacteria</taxon>
        <taxon>Pseudomonadati</taxon>
        <taxon>Pseudomonadota</taxon>
        <taxon>Betaproteobacteria</taxon>
        <taxon>Candidatus Kinetoplastidibacterium</taxon>
    </lineage>
</organism>
<keyword evidence="2 11" id="KW-0820">tRNA-binding</keyword>